<organism evidence="2 3">
    <name type="scientific">Chilo suppressalis</name>
    <name type="common">Asiatic rice borer moth</name>
    <dbReference type="NCBI Taxonomy" id="168631"/>
    <lineage>
        <taxon>Eukaryota</taxon>
        <taxon>Metazoa</taxon>
        <taxon>Ecdysozoa</taxon>
        <taxon>Arthropoda</taxon>
        <taxon>Hexapoda</taxon>
        <taxon>Insecta</taxon>
        <taxon>Pterygota</taxon>
        <taxon>Neoptera</taxon>
        <taxon>Endopterygota</taxon>
        <taxon>Lepidoptera</taxon>
        <taxon>Glossata</taxon>
        <taxon>Ditrysia</taxon>
        <taxon>Pyraloidea</taxon>
        <taxon>Crambidae</taxon>
        <taxon>Crambinae</taxon>
        <taxon>Chilo</taxon>
    </lineage>
</organism>
<sequence length="351" mass="39961">MPFKIVKTYENNKDKLFAVPSFWEDKNILKWPRKNEAKHIKNESTPEADWKQLKCVVKRRNIPSYETAEYVLKEMLNHTDTEDDTCTSKKPICEKPLRELNLNIIADEIVYPAASVSNNVVEMPTTSGSNDVTSEMPAATSVGMDNVYEYHFIQDNQSTTNQHQCCTTLVQNLEVQNVILSNQTQILNELKSIKNAQNIIIQKVALFSIQLDDAVSQITQATDSNIEVTSLNEIKSAPSNTAFYVKPVENIQQLYDLEKQLSESSFRQKMKTTYSVLCNGGKGIDCAYTLADILFSREFLCECTWSGGSRGDDSKVAWKSFKHILSFFGKWFIPGTKLTRLMRMQVFSRIS</sequence>
<dbReference type="InterPro" id="IPR032071">
    <property type="entry name" value="DUF4806"/>
</dbReference>
<dbReference type="EMBL" id="OU963896">
    <property type="protein sequence ID" value="CAH2988860.1"/>
    <property type="molecule type" value="Genomic_DNA"/>
</dbReference>
<gene>
    <name evidence="2" type="ORF">CHILSU_LOCUS8279</name>
</gene>
<reference evidence="2" key="1">
    <citation type="submission" date="2021-12" db="EMBL/GenBank/DDBJ databases">
        <authorList>
            <person name="King R."/>
        </authorList>
    </citation>
    <scope>NUCLEOTIDE SEQUENCE</scope>
</reference>
<keyword evidence="3" id="KW-1185">Reference proteome</keyword>
<name>A0ABN8LFQ9_CHISP</name>
<evidence type="ECO:0000259" key="1">
    <source>
        <dbReference type="Pfam" id="PF16064"/>
    </source>
</evidence>
<proteinExistence type="predicted"/>
<dbReference type="Proteomes" id="UP001153292">
    <property type="component" value="Chromosome 3"/>
</dbReference>
<protein>
    <recommendedName>
        <fullName evidence="1">DUF4806 domain-containing protein</fullName>
    </recommendedName>
</protein>
<evidence type="ECO:0000313" key="3">
    <source>
        <dbReference type="Proteomes" id="UP001153292"/>
    </source>
</evidence>
<evidence type="ECO:0000313" key="2">
    <source>
        <dbReference type="EMBL" id="CAH2988860.1"/>
    </source>
</evidence>
<feature type="domain" description="DUF4806" evidence="1">
    <location>
        <begin position="245"/>
        <end position="327"/>
    </location>
</feature>
<dbReference type="Pfam" id="PF16064">
    <property type="entry name" value="DUF4806"/>
    <property type="match status" value="1"/>
</dbReference>
<accession>A0ABN8LFQ9</accession>